<dbReference type="InterPro" id="IPR041667">
    <property type="entry name" value="Cupin_8"/>
</dbReference>
<organism evidence="2 3">
    <name type="scientific">Brevundimonas alba</name>
    <dbReference type="NCBI Taxonomy" id="74314"/>
    <lineage>
        <taxon>Bacteria</taxon>
        <taxon>Pseudomonadati</taxon>
        <taxon>Pseudomonadota</taxon>
        <taxon>Alphaproteobacteria</taxon>
        <taxon>Caulobacterales</taxon>
        <taxon>Caulobacteraceae</taxon>
        <taxon>Brevundimonas</taxon>
    </lineage>
</organism>
<protein>
    <recommendedName>
        <fullName evidence="1">JmjC domain-containing protein</fullName>
    </recommendedName>
</protein>
<dbReference type="PROSITE" id="PS51184">
    <property type="entry name" value="JMJC"/>
    <property type="match status" value="1"/>
</dbReference>
<dbReference type="EMBL" id="JAATJM010000001">
    <property type="protein sequence ID" value="NJC41225.1"/>
    <property type="molecule type" value="Genomic_DNA"/>
</dbReference>
<proteinExistence type="predicted"/>
<dbReference type="InterPro" id="IPR003347">
    <property type="entry name" value="JmjC_dom"/>
</dbReference>
<evidence type="ECO:0000259" key="1">
    <source>
        <dbReference type="PROSITE" id="PS51184"/>
    </source>
</evidence>
<dbReference type="InterPro" id="IPR014710">
    <property type="entry name" value="RmlC-like_jellyroll"/>
</dbReference>
<dbReference type="AlphaFoldDB" id="A0A7X6BNY6"/>
<dbReference type="Gene3D" id="2.60.120.10">
    <property type="entry name" value="Jelly Rolls"/>
    <property type="match status" value="1"/>
</dbReference>
<dbReference type="RefSeq" id="WP_168046147.1">
    <property type="nucleotide sequence ID" value="NZ_JAATJM010000001.1"/>
</dbReference>
<dbReference type="PANTHER" id="PTHR12461">
    <property type="entry name" value="HYPOXIA-INDUCIBLE FACTOR 1 ALPHA INHIBITOR-RELATED"/>
    <property type="match status" value="1"/>
</dbReference>
<dbReference type="SUPFAM" id="SSF51197">
    <property type="entry name" value="Clavaminate synthase-like"/>
    <property type="match status" value="1"/>
</dbReference>
<feature type="domain" description="JmjC" evidence="1">
    <location>
        <begin position="112"/>
        <end position="275"/>
    </location>
</feature>
<name>A0A7X6BNY6_9CAUL</name>
<keyword evidence="3" id="KW-1185">Reference proteome</keyword>
<comment type="caution">
    <text evidence="2">The sequence shown here is derived from an EMBL/GenBank/DDBJ whole genome shotgun (WGS) entry which is preliminary data.</text>
</comment>
<accession>A0A7X6BNY6</accession>
<evidence type="ECO:0000313" key="2">
    <source>
        <dbReference type="EMBL" id="NJC41225.1"/>
    </source>
</evidence>
<gene>
    <name evidence="2" type="ORF">GGQ87_001483</name>
</gene>
<reference evidence="2 3" key="1">
    <citation type="submission" date="2020-03" db="EMBL/GenBank/DDBJ databases">
        <title>Genomic Encyclopedia of Type Strains, Phase IV (KMG-IV): sequencing the most valuable type-strain genomes for metagenomic binning, comparative biology and taxonomic classification.</title>
        <authorList>
            <person name="Goeker M."/>
        </authorList>
    </citation>
    <scope>NUCLEOTIDE SEQUENCE [LARGE SCALE GENOMIC DNA]</scope>
    <source>
        <strain evidence="2 3">DSM 4736</strain>
    </source>
</reference>
<sequence>MNQPGLTAAGVAEMGSVTSEHFRDHILAAARPVVFRGLVAGWPVVQAGRESPEALAAYMKQFDRGSSVNAMFGPPGIGGRFHYNDDLSGFNFRRGPVRVGAAMDLLLEYAREEAPSSLAVQSVPVREHMPEFERENRMPLLGDAVEPRVWIGNAVTVAAHHDPSENIACVAAGRRRFTLFPPDQVANLYMGPFELTPAGPAVSMVDFDAPDFERFPRFRTALDHSLTVDLEPGDALYIPYLWWHHVRSTERMNMLVNYWWAPADQGRGRPVDALMHAMLAVRDLHPAHREAWRIMFDHHVFERNGAPADHIPETRRGVMGRLDGPTIKAVRTALARTLGRP</sequence>
<dbReference type="Proteomes" id="UP000587415">
    <property type="component" value="Unassembled WGS sequence"/>
</dbReference>
<dbReference type="Pfam" id="PF13621">
    <property type="entry name" value="Cupin_8"/>
    <property type="match status" value="1"/>
</dbReference>
<dbReference type="PANTHER" id="PTHR12461:SF105">
    <property type="entry name" value="HYPOXIA-INDUCIBLE FACTOR 1-ALPHA INHIBITOR"/>
    <property type="match status" value="1"/>
</dbReference>
<evidence type="ECO:0000313" key="3">
    <source>
        <dbReference type="Proteomes" id="UP000587415"/>
    </source>
</evidence>
<dbReference type="SMART" id="SM00558">
    <property type="entry name" value="JmjC"/>
    <property type="match status" value="1"/>
</dbReference>